<dbReference type="InterPro" id="IPR011206">
    <property type="entry name" value="Citrate_lyase_beta/mcl1/mcl2"/>
</dbReference>
<feature type="binding site" evidence="4">
    <location>
        <position position="69"/>
    </location>
    <ligand>
        <name>substrate</name>
    </ligand>
</feature>
<comment type="cofactor">
    <cofactor evidence="1">
        <name>Mg(2+)</name>
        <dbReference type="ChEBI" id="CHEBI:18420"/>
    </cofactor>
</comment>
<gene>
    <name evidence="7" type="primary">citE_2</name>
    <name evidence="7" type="ORF">PS862_04492</name>
</gene>
<dbReference type="PANTHER" id="PTHR32308">
    <property type="entry name" value="LYASE BETA SUBUNIT, PUTATIVE (AFU_ORTHOLOGUE AFUA_4G13030)-RELATED"/>
    <property type="match status" value="1"/>
</dbReference>
<accession>A0A5E7N8I9</accession>
<proteinExistence type="predicted"/>
<evidence type="ECO:0000256" key="2">
    <source>
        <dbReference type="ARBA" id="ARBA00022723"/>
    </source>
</evidence>
<protein>
    <submittedName>
        <fullName evidence="7">Citrate lyase subunit beta-like protein</fullName>
        <ecNumber evidence="7">4.1.-.-</ecNumber>
    </submittedName>
</protein>
<keyword evidence="7" id="KW-0456">Lyase</keyword>
<dbReference type="GO" id="GO:0006107">
    <property type="term" value="P:oxaloacetate metabolic process"/>
    <property type="evidence" value="ECO:0007669"/>
    <property type="project" value="TreeGrafter"/>
</dbReference>
<dbReference type="EMBL" id="CABVII010000022">
    <property type="protein sequence ID" value="VVP33395.1"/>
    <property type="molecule type" value="Genomic_DNA"/>
</dbReference>
<dbReference type="EC" id="4.1.-.-" evidence="7"/>
<evidence type="ECO:0000256" key="1">
    <source>
        <dbReference type="ARBA" id="ARBA00001946"/>
    </source>
</evidence>
<dbReference type="Gene3D" id="3.20.20.60">
    <property type="entry name" value="Phosphoenolpyruvate-binding domains"/>
    <property type="match status" value="1"/>
</dbReference>
<keyword evidence="2 5" id="KW-0479">Metal-binding</keyword>
<evidence type="ECO:0000256" key="3">
    <source>
        <dbReference type="ARBA" id="ARBA00022842"/>
    </source>
</evidence>
<dbReference type="PIRSF" id="PIRSF015582">
    <property type="entry name" value="Cit_lyase_B"/>
    <property type="match status" value="1"/>
</dbReference>
<dbReference type="AlphaFoldDB" id="A0A5E7N8I9"/>
<dbReference type="InterPro" id="IPR040442">
    <property type="entry name" value="Pyrv_kinase-like_dom_sf"/>
</dbReference>
<feature type="domain" description="HpcH/HpaI aldolase/citrate lyase" evidence="6">
    <location>
        <begin position="10"/>
        <end position="217"/>
    </location>
</feature>
<dbReference type="OrthoDB" id="348111at2"/>
<feature type="binding site" evidence="5">
    <location>
        <position position="120"/>
    </location>
    <ligand>
        <name>Mg(2+)</name>
        <dbReference type="ChEBI" id="CHEBI:18420"/>
    </ligand>
</feature>
<dbReference type="RefSeq" id="WP_150784784.1">
    <property type="nucleotide sequence ID" value="NZ_CABVII010000022.1"/>
</dbReference>
<feature type="binding site" evidence="4">
    <location>
        <position position="120"/>
    </location>
    <ligand>
        <name>substrate</name>
    </ligand>
</feature>
<evidence type="ECO:0000256" key="5">
    <source>
        <dbReference type="PIRSR" id="PIRSR015582-2"/>
    </source>
</evidence>
<reference evidence="7 8" key="1">
    <citation type="submission" date="2019-09" db="EMBL/GenBank/DDBJ databases">
        <authorList>
            <person name="Chandra G."/>
            <person name="Truman W A."/>
        </authorList>
    </citation>
    <scope>NUCLEOTIDE SEQUENCE [LARGE SCALE GENOMIC DNA]</scope>
    <source>
        <strain evidence="7">PS862</strain>
    </source>
</reference>
<dbReference type="GO" id="GO:0000287">
    <property type="term" value="F:magnesium ion binding"/>
    <property type="evidence" value="ECO:0007669"/>
    <property type="project" value="TreeGrafter"/>
</dbReference>
<evidence type="ECO:0000313" key="8">
    <source>
        <dbReference type="Proteomes" id="UP000385207"/>
    </source>
</evidence>
<dbReference type="PANTHER" id="PTHR32308:SF10">
    <property type="entry name" value="CITRATE LYASE SUBUNIT BETA"/>
    <property type="match status" value="1"/>
</dbReference>
<dbReference type="SUPFAM" id="SSF51621">
    <property type="entry name" value="Phosphoenolpyruvate/pyruvate domain"/>
    <property type="match status" value="1"/>
</dbReference>
<dbReference type="Pfam" id="PF03328">
    <property type="entry name" value="HpcH_HpaI"/>
    <property type="match status" value="1"/>
</dbReference>
<feature type="binding site" evidence="5">
    <location>
        <position position="146"/>
    </location>
    <ligand>
        <name>Mg(2+)</name>
        <dbReference type="ChEBI" id="CHEBI:18420"/>
    </ligand>
</feature>
<dbReference type="GO" id="GO:0016829">
    <property type="term" value="F:lyase activity"/>
    <property type="evidence" value="ECO:0007669"/>
    <property type="project" value="UniProtKB-KW"/>
</dbReference>
<evidence type="ECO:0000256" key="4">
    <source>
        <dbReference type="PIRSR" id="PIRSR015582-1"/>
    </source>
</evidence>
<evidence type="ECO:0000313" key="7">
    <source>
        <dbReference type="EMBL" id="VVP33395.1"/>
    </source>
</evidence>
<dbReference type="Proteomes" id="UP000385207">
    <property type="component" value="Unassembled WGS sequence"/>
</dbReference>
<name>A0A5E7N8I9_PSEFL</name>
<evidence type="ECO:0000259" key="6">
    <source>
        <dbReference type="Pfam" id="PF03328"/>
    </source>
</evidence>
<organism evidence="7 8">
    <name type="scientific">Pseudomonas fluorescens</name>
    <dbReference type="NCBI Taxonomy" id="294"/>
    <lineage>
        <taxon>Bacteria</taxon>
        <taxon>Pseudomonadati</taxon>
        <taxon>Pseudomonadota</taxon>
        <taxon>Gammaproteobacteria</taxon>
        <taxon>Pseudomonadales</taxon>
        <taxon>Pseudomonadaceae</taxon>
        <taxon>Pseudomonas</taxon>
    </lineage>
</organism>
<sequence>MTQGVHDLMRSALFVPGNRPERFAKALASGTDGVIVDFEDAVADQDKAMARTHLAAFLAQHPAVRLRVRVNAAGHREHEADLQLCREQAGVVGILLPKAESAAQVIHCEASGKPVWPIIESARGMLSLEHIAACSGVERLTFGALDLALDLGFDAQSAGSDAVFDQVRFALLLHTRVNALAPPLDSVYPAFTDDQGLAAAMRRGRDMGMGGALCIHPRQVAVLHAAMAPSTEEKAWAQRVVAASACGAAAFEVDGQMVDAPVLNRARRVLVCD</sequence>
<dbReference type="InterPro" id="IPR015813">
    <property type="entry name" value="Pyrv/PenolPyrv_kinase-like_dom"/>
</dbReference>
<dbReference type="InterPro" id="IPR005000">
    <property type="entry name" value="Aldolase/citrate-lyase_domain"/>
</dbReference>
<keyword evidence="3 5" id="KW-0460">Magnesium</keyword>